<feature type="compositionally biased region" description="Basic and acidic residues" evidence="1">
    <location>
        <begin position="1"/>
        <end position="12"/>
    </location>
</feature>
<proteinExistence type="predicted"/>
<comment type="caution">
    <text evidence="2">The sequence shown here is derived from an EMBL/GenBank/DDBJ whole genome shotgun (WGS) entry which is preliminary data.</text>
</comment>
<dbReference type="Proteomes" id="UP000018936">
    <property type="component" value="Unassembled WGS sequence"/>
</dbReference>
<name>V8N4B8_OPHHA</name>
<evidence type="ECO:0000313" key="2">
    <source>
        <dbReference type="EMBL" id="ETE56751.1"/>
    </source>
</evidence>
<organism evidence="2 3">
    <name type="scientific">Ophiophagus hannah</name>
    <name type="common">King cobra</name>
    <name type="synonym">Naja hannah</name>
    <dbReference type="NCBI Taxonomy" id="8665"/>
    <lineage>
        <taxon>Eukaryota</taxon>
        <taxon>Metazoa</taxon>
        <taxon>Chordata</taxon>
        <taxon>Craniata</taxon>
        <taxon>Vertebrata</taxon>
        <taxon>Euteleostomi</taxon>
        <taxon>Lepidosauria</taxon>
        <taxon>Squamata</taxon>
        <taxon>Bifurcata</taxon>
        <taxon>Unidentata</taxon>
        <taxon>Episquamata</taxon>
        <taxon>Toxicofera</taxon>
        <taxon>Serpentes</taxon>
        <taxon>Colubroidea</taxon>
        <taxon>Elapidae</taxon>
        <taxon>Elapinae</taxon>
        <taxon>Ophiophagus</taxon>
    </lineage>
</organism>
<dbReference type="EMBL" id="AZIM01013250">
    <property type="protein sequence ID" value="ETE56751.1"/>
    <property type="molecule type" value="Genomic_DNA"/>
</dbReference>
<feature type="region of interest" description="Disordered" evidence="1">
    <location>
        <begin position="1"/>
        <end position="44"/>
    </location>
</feature>
<evidence type="ECO:0000313" key="3">
    <source>
        <dbReference type="Proteomes" id="UP000018936"/>
    </source>
</evidence>
<feature type="non-terminal residue" evidence="2">
    <location>
        <position position="1"/>
    </location>
</feature>
<feature type="compositionally biased region" description="Basic and acidic residues" evidence="1">
    <location>
        <begin position="33"/>
        <end position="43"/>
    </location>
</feature>
<protein>
    <submittedName>
        <fullName evidence="2">E3 ubiquitin-protein ligase BRE1A</fullName>
    </submittedName>
</protein>
<sequence length="184" mass="20868">MKEKERKREGKRERKKEKREKEREKERKKRVKVKESEKERGRDNLPIFEGLQQRKEGQSILQNIGCQPVGRGPLMVREKILVVLREMSPLPKTSPKQLIQAAREHKAAPPTWPMGAQGLCCLHCEQHEVVKEGRKGGGTCPTCPTCLTWPLLSSAFGCTTELEMVQKVGDPCSKTPEGRTRSNG</sequence>
<evidence type="ECO:0000256" key="1">
    <source>
        <dbReference type="SAM" id="MobiDB-lite"/>
    </source>
</evidence>
<reference evidence="2 3" key="1">
    <citation type="journal article" date="2013" name="Proc. Natl. Acad. Sci. U.S.A.">
        <title>The king cobra genome reveals dynamic gene evolution and adaptation in the snake venom system.</title>
        <authorList>
            <person name="Vonk F.J."/>
            <person name="Casewell N.R."/>
            <person name="Henkel C.V."/>
            <person name="Heimberg A.M."/>
            <person name="Jansen H.J."/>
            <person name="McCleary R.J."/>
            <person name="Kerkkamp H.M."/>
            <person name="Vos R.A."/>
            <person name="Guerreiro I."/>
            <person name="Calvete J.J."/>
            <person name="Wuster W."/>
            <person name="Woods A.E."/>
            <person name="Logan J.M."/>
            <person name="Harrison R.A."/>
            <person name="Castoe T.A."/>
            <person name="de Koning A.P."/>
            <person name="Pollock D.D."/>
            <person name="Yandell M."/>
            <person name="Calderon D."/>
            <person name="Renjifo C."/>
            <person name="Currier R.B."/>
            <person name="Salgado D."/>
            <person name="Pla D."/>
            <person name="Sanz L."/>
            <person name="Hyder A.S."/>
            <person name="Ribeiro J.M."/>
            <person name="Arntzen J.W."/>
            <person name="van den Thillart G.E."/>
            <person name="Boetzer M."/>
            <person name="Pirovano W."/>
            <person name="Dirks R.P."/>
            <person name="Spaink H.P."/>
            <person name="Duboule D."/>
            <person name="McGlinn E."/>
            <person name="Kini R.M."/>
            <person name="Richardson M.K."/>
        </authorList>
    </citation>
    <scope>NUCLEOTIDE SEQUENCE</scope>
    <source>
        <tissue evidence="2">Blood</tissue>
    </source>
</reference>
<keyword evidence="3" id="KW-1185">Reference proteome</keyword>
<gene>
    <name evidence="2" type="primary">RNF20</name>
    <name evidence="2" type="ORF">L345_17537</name>
</gene>
<dbReference type="AlphaFoldDB" id="V8N4B8"/>
<accession>V8N4B8</accession>